<sequence>MATIQDMRDDFNSSDSELLEPQSHSESVKDRILNGSTVKTHALTASNRAQAHRSLVWSNIFQSFRQRFLKCDLESTPTSQQVIQFLDALPGKLDGRGDGGIPSRASVRTALYHINQWATSRFRDFSLCERDLSRIDRLIWLMVNQGRIHNDPIREPLWIGSDYIFLMVKALYKDALQNGTLNWDITIMKALCILLTSALGTRPGDILVDEESENDRHLRWEHVHIILDPLNEDRMICTVTVKYTKEAIFDSKAVKCVVFGELTDPKFHSVCVIRTLIAFALRTGAVAETSLAQLKANMKAQPSKHLIWSTPKRPIFCTLIDTTAKMPALRYDHPAKTRLLRKALEKAALLIGLIKEPNPYDLRRAAAYEHATLSLPGLSGVDSWNHRLENPASKRAKHVLQIAIEGPPPKKKKLKRQEVDAACQILGLDNENIKARAAVVILIQKQLLANWRENQERLMDDMAQPSEDLNNEGEPTCFDHNQDSEDKDDDHSMRIVDYDSDFDESEGEDDGGDDDRLVKSRLAELYELMSGESSRTLAEERQSLERALKDNSLLNHYNTPRNSGISSQGPDNTLQDSMTEFRLFVKSIEDHVSTPQNPLNRTRDTSVIDNPQGEDFITFLCSINEFKSNNQTLKPHEVPTYASGEGSRNEPTCFTYE</sequence>
<proteinExistence type="predicted"/>
<comment type="caution">
    <text evidence="2">The sequence shown here is derived from an EMBL/GenBank/DDBJ whole genome shotgun (WGS) entry which is preliminary data.</text>
</comment>
<accession>A0ABR0SU02</accession>
<feature type="region of interest" description="Disordered" evidence="1">
    <location>
        <begin position="1"/>
        <end position="29"/>
    </location>
</feature>
<feature type="compositionally biased region" description="Basic and acidic residues" evidence="1">
    <location>
        <begin position="480"/>
        <end position="492"/>
    </location>
</feature>
<evidence type="ECO:0000313" key="3">
    <source>
        <dbReference type="Proteomes" id="UP001338125"/>
    </source>
</evidence>
<dbReference type="EMBL" id="JAVFKD010000004">
    <property type="protein sequence ID" value="KAK5995417.1"/>
    <property type="molecule type" value="Genomic_DNA"/>
</dbReference>
<feature type="compositionally biased region" description="Polar residues" evidence="1">
    <location>
        <begin position="552"/>
        <end position="574"/>
    </location>
</feature>
<feature type="region of interest" description="Disordered" evidence="1">
    <location>
        <begin position="549"/>
        <end position="574"/>
    </location>
</feature>
<name>A0ABR0SU02_9HYPO</name>
<reference evidence="2 3" key="1">
    <citation type="submission" date="2024-01" db="EMBL/GenBank/DDBJ databases">
        <title>Complete genome of Cladobotryum mycophilum ATHUM6906.</title>
        <authorList>
            <person name="Christinaki A.C."/>
            <person name="Myridakis A.I."/>
            <person name="Kouvelis V.N."/>
        </authorList>
    </citation>
    <scope>NUCLEOTIDE SEQUENCE [LARGE SCALE GENOMIC DNA]</scope>
    <source>
        <strain evidence="2 3">ATHUM6906</strain>
    </source>
</reference>
<organism evidence="2 3">
    <name type="scientific">Cladobotryum mycophilum</name>
    <dbReference type="NCBI Taxonomy" id="491253"/>
    <lineage>
        <taxon>Eukaryota</taxon>
        <taxon>Fungi</taxon>
        <taxon>Dikarya</taxon>
        <taxon>Ascomycota</taxon>
        <taxon>Pezizomycotina</taxon>
        <taxon>Sordariomycetes</taxon>
        <taxon>Hypocreomycetidae</taxon>
        <taxon>Hypocreales</taxon>
        <taxon>Hypocreaceae</taxon>
        <taxon>Cladobotryum</taxon>
    </lineage>
</organism>
<feature type="compositionally biased region" description="Basic and acidic residues" evidence="1">
    <location>
        <begin position="1"/>
        <end position="11"/>
    </location>
</feature>
<evidence type="ECO:0000256" key="1">
    <source>
        <dbReference type="SAM" id="MobiDB-lite"/>
    </source>
</evidence>
<keyword evidence="3" id="KW-1185">Reference proteome</keyword>
<feature type="region of interest" description="Disordered" evidence="1">
    <location>
        <begin position="634"/>
        <end position="657"/>
    </location>
</feature>
<evidence type="ECO:0000313" key="2">
    <source>
        <dbReference type="EMBL" id="KAK5995417.1"/>
    </source>
</evidence>
<gene>
    <name evidence="2" type="ORF">PT974_03822</name>
</gene>
<feature type="region of interest" description="Disordered" evidence="1">
    <location>
        <begin position="465"/>
        <end position="492"/>
    </location>
</feature>
<protein>
    <submittedName>
        <fullName evidence="2">Uncharacterized protein</fullName>
    </submittedName>
</protein>
<dbReference type="Proteomes" id="UP001338125">
    <property type="component" value="Unassembled WGS sequence"/>
</dbReference>